<dbReference type="Ensembl" id="ENSCPRT00005011142.1">
    <property type="protein sequence ID" value="ENSCPRP00005009468.1"/>
    <property type="gene ID" value="ENSCPRG00005006724.1"/>
</dbReference>
<evidence type="ECO:0000256" key="1">
    <source>
        <dbReference type="SAM" id="MobiDB-lite"/>
    </source>
</evidence>
<sequence>MCLRLLGESVAEPCKNKPCPAPLPPWPSLLVPSYPRCPLLSPHLCLAGLLLQQGYQGTLALPGSAPRGSRGGGLARLQMCGLTREQGSLPLPRGGPCGGRLRTHSHKAPLLRLEGRSSRSPRSPPEVLLGVSGRCTCAVQRPAPVARQEGWAGHKQPLPSAPQGGEA</sequence>
<name>A0A7M4EGG4_CROPO</name>
<feature type="region of interest" description="Disordered" evidence="1">
    <location>
        <begin position="146"/>
        <end position="167"/>
    </location>
</feature>
<dbReference type="Proteomes" id="UP000594220">
    <property type="component" value="Unplaced"/>
</dbReference>
<reference evidence="2" key="2">
    <citation type="submission" date="2025-09" db="UniProtKB">
        <authorList>
            <consortium name="Ensembl"/>
        </authorList>
    </citation>
    <scope>IDENTIFICATION</scope>
</reference>
<feature type="region of interest" description="Disordered" evidence="1">
    <location>
        <begin position="101"/>
        <end position="126"/>
    </location>
</feature>
<reference evidence="2" key="1">
    <citation type="submission" date="2025-08" db="UniProtKB">
        <authorList>
            <consortium name="Ensembl"/>
        </authorList>
    </citation>
    <scope>IDENTIFICATION</scope>
</reference>
<organism evidence="2 3">
    <name type="scientific">Crocodylus porosus</name>
    <name type="common">Saltwater crocodile</name>
    <name type="synonym">Estuarine crocodile</name>
    <dbReference type="NCBI Taxonomy" id="8502"/>
    <lineage>
        <taxon>Eukaryota</taxon>
        <taxon>Metazoa</taxon>
        <taxon>Chordata</taxon>
        <taxon>Craniata</taxon>
        <taxon>Vertebrata</taxon>
        <taxon>Euteleostomi</taxon>
        <taxon>Archelosauria</taxon>
        <taxon>Archosauria</taxon>
        <taxon>Crocodylia</taxon>
        <taxon>Longirostres</taxon>
        <taxon>Crocodylidae</taxon>
        <taxon>Crocodylus</taxon>
    </lineage>
</organism>
<keyword evidence="3" id="KW-1185">Reference proteome</keyword>
<evidence type="ECO:0000313" key="2">
    <source>
        <dbReference type="Ensembl" id="ENSCPRP00005009468.1"/>
    </source>
</evidence>
<protein>
    <submittedName>
        <fullName evidence="2">Uncharacterized protein</fullName>
    </submittedName>
</protein>
<proteinExistence type="predicted"/>
<accession>A0A7M4EGG4</accession>
<dbReference type="AlphaFoldDB" id="A0A7M4EGG4"/>
<evidence type="ECO:0000313" key="3">
    <source>
        <dbReference type="Proteomes" id="UP000594220"/>
    </source>
</evidence>